<evidence type="ECO:0000256" key="2">
    <source>
        <dbReference type="ARBA" id="ARBA00022741"/>
    </source>
</evidence>
<keyword evidence="1 9" id="KW-0436">Ligase</keyword>
<dbReference type="PROSITE" id="PS00867">
    <property type="entry name" value="CPSASE_2"/>
    <property type="match status" value="1"/>
</dbReference>
<dbReference type="PROSITE" id="PS00866">
    <property type="entry name" value="CPSASE_1"/>
    <property type="match status" value="1"/>
</dbReference>
<keyword evidence="2 6" id="KW-0547">Nucleotide-binding</keyword>
<dbReference type="InterPro" id="IPR051602">
    <property type="entry name" value="ACC_Biotin_Carboxylase"/>
</dbReference>
<dbReference type="FunFam" id="3.40.50.20:FF:000010">
    <property type="entry name" value="Propionyl-CoA carboxylase subunit alpha"/>
    <property type="match status" value="1"/>
</dbReference>
<dbReference type="AlphaFoldDB" id="C4FIU9"/>
<dbReference type="EC" id="6.4.1.1" evidence="9"/>
<comment type="caution">
    <text evidence="9">The sequence shown here is derived from an EMBL/GenBank/DDBJ whole genome shotgun (WGS) entry which is preliminary data.</text>
</comment>
<dbReference type="Pfam" id="PF00289">
    <property type="entry name" value="Biotin_carb_N"/>
    <property type="match status" value="1"/>
</dbReference>
<dbReference type="InterPro" id="IPR004549">
    <property type="entry name" value="Acetyl_CoA_COase_biotin_COase"/>
</dbReference>
<dbReference type="SUPFAM" id="SSF56059">
    <property type="entry name" value="Glutathione synthetase ATP-binding domain-like"/>
    <property type="match status" value="1"/>
</dbReference>
<dbReference type="Pfam" id="PF02786">
    <property type="entry name" value="CPSase_L_D2"/>
    <property type="match status" value="1"/>
</dbReference>
<evidence type="ECO:0000313" key="9">
    <source>
        <dbReference type="EMBL" id="EEP60997.1"/>
    </source>
</evidence>
<dbReference type="FunFam" id="3.30.1490.20:FF:000018">
    <property type="entry name" value="Biotin carboxylase"/>
    <property type="match status" value="1"/>
</dbReference>
<accession>C4FIU9</accession>
<keyword evidence="5" id="KW-0092">Biotin</keyword>
<dbReference type="GO" id="GO:0004736">
    <property type="term" value="F:pyruvate carboxylase activity"/>
    <property type="evidence" value="ECO:0007669"/>
    <property type="project" value="UniProtKB-EC"/>
</dbReference>
<evidence type="ECO:0000313" key="10">
    <source>
        <dbReference type="Proteomes" id="UP000005540"/>
    </source>
</evidence>
<dbReference type="InterPro" id="IPR005479">
    <property type="entry name" value="CPAse_ATP-bd"/>
</dbReference>
<protein>
    <submittedName>
        <fullName evidence="9">Pyruvate carboxylase</fullName>
        <ecNumber evidence="9">6.4.1.1</ecNumber>
    </submittedName>
</protein>
<dbReference type="PROSITE" id="PS50975">
    <property type="entry name" value="ATP_GRASP"/>
    <property type="match status" value="1"/>
</dbReference>
<dbReference type="PANTHER" id="PTHR48095">
    <property type="entry name" value="PYRUVATE CARBOXYLASE SUBUNIT A"/>
    <property type="match status" value="1"/>
</dbReference>
<dbReference type="PROSITE" id="PS50979">
    <property type="entry name" value="BC"/>
    <property type="match status" value="1"/>
</dbReference>
<dbReference type="SUPFAM" id="SSF51246">
    <property type="entry name" value="Rudiment single hybrid motif"/>
    <property type="match status" value="1"/>
</dbReference>
<dbReference type="GO" id="GO:0005524">
    <property type="term" value="F:ATP binding"/>
    <property type="evidence" value="ECO:0007669"/>
    <property type="project" value="UniProtKB-UniRule"/>
</dbReference>
<keyword evidence="10" id="KW-1185">Reference proteome</keyword>
<dbReference type="InterPro" id="IPR011761">
    <property type="entry name" value="ATP-grasp"/>
</dbReference>
<dbReference type="PANTHER" id="PTHR48095:SF1">
    <property type="entry name" value="BIOTIN CARBOXYLASE"/>
    <property type="match status" value="1"/>
</dbReference>
<feature type="domain" description="Biotin carboxylation" evidence="8">
    <location>
        <begin position="27"/>
        <end position="471"/>
    </location>
</feature>
<evidence type="ECO:0000256" key="4">
    <source>
        <dbReference type="ARBA" id="ARBA00022842"/>
    </source>
</evidence>
<dbReference type="InterPro" id="IPR016185">
    <property type="entry name" value="PreATP-grasp_dom_sf"/>
</dbReference>
<keyword evidence="4" id="KW-0460">Magnesium</keyword>
<evidence type="ECO:0000256" key="6">
    <source>
        <dbReference type="PROSITE-ProRule" id="PRU00409"/>
    </source>
</evidence>
<evidence type="ECO:0000256" key="3">
    <source>
        <dbReference type="ARBA" id="ARBA00022840"/>
    </source>
</evidence>
<dbReference type="Pfam" id="PF02785">
    <property type="entry name" value="Biotin_carb_C"/>
    <property type="match status" value="1"/>
</dbReference>
<dbReference type="NCBIfam" id="TIGR00514">
    <property type="entry name" value="accC"/>
    <property type="match status" value="1"/>
</dbReference>
<reference evidence="9 10" key="1">
    <citation type="submission" date="2009-04" db="EMBL/GenBank/DDBJ databases">
        <authorList>
            <person name="Reysenbach A.-L."/>
            <person name="Heidelberg J.F."/>
            <person name="Nelson W.C."/>
        </authorList>
    </citation>
    <scope>NUCLEOTIDE SEQUENCE [LARGE SCALE GENOMIC DNA]</scope>
    <source>
        <strain evidence="9 10">SS-5</strain>
    </source>
</reference>
<sequence>MSKDNPLYKSVKKISSKKEYMKVMPREIKKVLVANRGEIATRIIRACKELGIKTVAIYSEADAKSIYVKKADEAYLIPGDPIQAYLNYFRIVDLAKQTKCDAIHPGYGFLSENPEFAEYCVKQGIIFIGPKPEHIALFGDKMAAKKKMRELGVSILPGSDEPISDLKKAKEIASEIGYPVILKAAYGGGGRGMRIVRSESEFETLFQSAYNEAKKFFGKGDVFIEKYVENPRHIEIQIMADKYGNVVHLGERDCSIQRRHQKIVEIARSPSLDEEVKKELYRTSVKAMFKVGYENVGTIEYLVDENNNFYFIEMNTRLQVEHTVTEMVTGIDIVQKMIEIAEGKKLPFLQEDISMRGYAIEFRVNAEDPAKNFAPSVGLITSYHSPGGPGVRVDAAVYKDYVIPPYYDSMIAKLSVWALTWQDVVNRARRALDEFIVRGVPTNLPLLRAIVRDEDFINGKFTTKYIDEKLPTFNLKEQERNIEDLVAAIAGALAAYHRL</sequence>
<dbReference type="NCBIfam" id="NF006367">
    <property type="entry name" value="PRK08591.1"/>
    <property type="match status" value="1"/>
</dbReference>
<dbReference type="EMBL" id="ABZS01000033">
    <property type="protein sequence ID" value="EEP60997.1"/>
    <property type="molecule type" value="Genomic_DNA"/>
</dbReference>
<keyword evidence="9" id="KW-0670">Pyruvate</keyword>
<dbReference type="InterPro" id="IPR005482">
    <property type="entry name" value="Biotin_COase_C"/>
</dbReference>
<dbReference type="Gene3D" id="3.30.470.20">
    <property type="entry name" value="ATP-grasp fold, B domain"/>
    <property type="match status" value="1"/>
</dbReference>
<proteinExistence type="predicted"/>
<dbReference type="InterPro" id="IPR011054">
    <property type="entry name" value="Rudment_hybrid_motif"/>
</dbReference>
<dbReference type="Proteomes" id="UP000005540">
    <property type="component" value="Unassembled WGS sequence"/>
</dbReference>
<evidence type="ECO:0000259" key="7">
    <source>
        <dbReference type="PROSITE" id="PS50975"/>
    </source>
</evidence>
<organism evidence="9 10">
    <name type="scientific">Sulfurihydrogenibium yellowstonense SS-5</name>
    <dbReference type="NCBI Taxonomy" id="432331"/>
    <lineage>
        <taxon>Bacteria</taxon>
        <taxon>Pseudomonadati</taxon>
        <taxon>Aquificota</taxon>
        <taxon>Aquificia</taxon>
        <taxon>Aquificales</taxon>
        <taxon>Hydrogenothermaceae</taxon>
        <taxon>Sulfurihydrogenibium</taxon>
    </lineage>
</organism>
<gene>
    <name evidence="9" type="ORF">SULYE_0489</name>
</gene>
<dbReference type="SMART" id="SM00878">
    <property type="entry name" value="Biotin_carb_C"/>
    <property type="match status" value="1"/>
</dbReference>
<evidence type="ECO:0000256" key="5">
    <source>
        <dbReference type="ARBA" id="ARBA00023267"/>
    </source>
</evidence>
<dbReference type="GO" id="GO:0046872">
    <property type="term" value="F:metal ion binding"/>
    <property type="evidence" value="ECO:0007669"/>
    <property type="project" value="InterPro"/>
</dbReference>
<evidence type="ECO:0000256" key="1">
    <source>
        <dbReference type="ARBA" id="ARBA00022598"/>
    </source>
</evidence>
<feature type="domain" description="ATP-grasp" evidence="7">
    <location>
        <begin position="145"/>
        <end position="342"/>
    </location>
</feature>
<dbReference type="InterPro" id="IPR011764">
    <property type="entry name" value="Biotin_carboxylation_dom"/>
</dbReference>
<keyword evidence="3 6" id="KW-0067">ATP-binding</keyword>
<evidence type="ECO:0000259" key="8">
    <source>
        <dbReference type="PROSITE" id="PS50979"/>
    </source>
</evidence>
<dbReference type="InterPro" id="IPR005481">
    <property type="entry name" value="BC-like_N"/>
</dbReference>
<dbReference type="SUPFAM" id="SSF52440">
    <property type="entry name" value="PreATP-grasp domain"/>
    <property type="match status" value="1"/>
</dbReference>
<name>C4FIU9_9AQUI</name>